<dbReference type="InterPro" id="IPR008146">
    <property type="entry name" value="Gln_synth_cat_dom"/>
</dbReference>
<evidence type="ECO:0000256" key="6">
    <source>
        <dbReference type="ARBA" id="ARBA00049436"/>
    </source>
</evidence>
<feature type="domain" description="GS catalytic" evidence="11">
    <location>
        <begin position="183"/>
        <end position="433"/>
    </location>
</feature>
<feature type="domain" description="GS beta-grasp" evidence="10">
    <location>
        <begin position="91"/>
        <end position="180"/>
    </location>
</feature>
<evidence type="ECO:0000313" key="12">
    <source>
        <dbReference type="EMBL" id="KAL3676882.1"/>
    </source>
</evidence>
<dbReference type="InterPro" id="IPR014746">
    <property type="entry name" value="Gln_synth/guanido_kin_cat_dom"/>
</dbReference>
<dbReference type="PANTHER" id="PTHR20852:SF57">
    <property type="entry name" value="GLUTAMINE SYNTHETASE 2 CYTOPLASMIC"/>
    <property type="match status" value="1"/>
</dbReference>
<dbReference type="GO" id="GO:0004356">
    <property type="term" value="F:glutamine synthetase activity"/>
    <property type="evidence" value="ECO:0007669"/>
    <property type="project" value="UniProtKB-EC"/>
</dbReference>
<dbReference type="PROSITE" id="PS51987">
    <property type="entry name" value="GS_CATALYTIC"/>
    <property type="match status" value="1"/>
</dbReference>
<gene>
    <name evidence="12" type="ORF">R1sor_026830</name>
</gene>
<keyword evidence="13" id="KW-1185">Reference proteome</keyword>
<dbReference type="InterPro" id="IPR050292">
    <property type="entry name" value="Glutamine_Synthetase"/>
</dbReference>
<dbReference type="EC" id="6.3.1.2" evidence="2 9"/>
<dbReference type="EMBL" id="JBJQOH010000008">
    <property type="protein sequence ID" value="KAL3676882.1"/>
    <property type="molecule type" value="Genomic_DNA"/>
</dbReference>
<dbReference type="Pfam" id="PF00120">
    <property type="entry name" value="Gln-synt_C"/>
    <property type="match status" value="1"/>
</dbReference>
<dbReference type="SUPFAM" id="SSF55931">
    <property type="entry name" value="Glutamine synthetase/guanido kinase"/>
    <property type="match status" value="1"/>
</dbReference>
<proteinExistence type="inferred from homology"/>
<dbReference type="SUPFAM" id="SSF54368">
    <property type="entry name" value="Glutamine synthetase, N-terminal domain"/>
    <property type="match status" value="1"/>
</dbReference>
<evidence type="ECO:0000256" key="5">
    <source>
        <dbReference type="ARBA" id="ARBA00022840"/>
    </source>
</evidence>
<keyword evidence="5 9" id="KW-0067">ATP-binding</keyword>
<accession>A0ABD3GFE8</accession>
<dbReference type="AlphaFoldDB" id="A0ABD3GFE8"/>
<dbReference type="Gene3D" id="3.10.20.70">
    <property type="entry name" value="Glutamine synthetase, N-terminal domain"/>
    <property type="match status" value="1"/>
</dbReference>
<dbReference type="PROSITE" id="PS00180">
    <property type="entry name" value="GLNA_1"/>
    <property type="match status" value="1"/>
</dbReference>
<name>A0ABD3GFE8_9MARC</name>
<sequence length="433" mass="47602">MASSIAANCVATSRSSFVRAATTTPWACSRAEKSTAIVTRRSSVSFANSLVGKKQVAGFFEQKNEVARYMHSVLNARKEARRRFTVVSEAQKAEYIWLDGQEGLKGFRFNEIRTKTRCFQDALPVGSLEFPDWSFDGSSTGQTDHGNNSDCILKPVFSCPDPIRGGNSVLVLCEVLSPDGTPHRTNTRRLLADLVTDEIKAQEPWFGFEQEYTLFGRDGHPYGWPPAGYPAPQGPFYCGVGLEAVYGRPFVEAHFDACVKAGLKISGVNAEVMPGQWEFQIGPAGPLELGDHVMVARYLLHRLGEDFGIIATFDPKPMQGDWNGAGAHTNFSTEAMRAEGGMVEIVKAIEKLSKRHKEHIAAYGHGNEKRLTGKHETASMDTFRAGVADRGASIRIPLPVSLANKGYLEDRRPAANVDPYVVTRMLIQTTLLE</sequence>
<evidence type="ECO:0000256" key="7">
    <source>
        <dbReference type="PROSITE-ProRule" id="PRU01330"/>
    </source>
</evidence>
<keyword evidence="4 9" id="KW-0547">Nucleotide-binding</keyword>
<dbReference type="Gene3D" id="3.30.590.10">
    <property type="entry name" value="Glutamine synthetase/guanido kinase, catalytic domain"/>
    <property type="match status" value="1"/>
</dbReference>
<evidence type="ECO:0000256" key="2">
    <source>
        <dbReference type="ARBA" id="ARBA00012937"/>
    </source>
</evidence>
<protein>
    <recommendedName>
        <fullName evidence="2 9">Glutamine synthetase</fullName>
        <ecNumber evidence="2 9">6.3.1.2</ecNumber>
    </recommendedName>
</protein>
<evidence type="ECO:0000259" key="11">
    <source>
        <dbReference type="PROSITE" id="PS51987"/>
    </source>
</evidence>
<dbReference type="Proteomes" id="UP001633002">
    <property type="component" value="Unassembled WGS sequence"/>
</dbReference>
<comment type="caution">
    <text evidence="12">The sequence shown here is derived from an EMBL/GenBank/DDBJ whole genome shotgun (WGS) entry which is preliminary data.</text>
</comment>
<reference evidence="12 13" key="1">
    <citation type="submission" date="2024-09" db="EMBL/GenBank/DDBJ databases">
        <title>Chromosome-scale assembly of Riccia sorocarpa.</title>
        <authorList>
            <person name="Paukszto L."/>
        </authorList>
    </citation>
    <scope>NUCLEOTIDE SEQUENCE [LARGE SCALE GENOMIC DNA]</scope>
    <source>
        <strain evidence="12">LP-2024</strain>
        <tissue evidence="12">Aerial parts of the thallus</tissue>
    </source>
</reference>
<evidence type="ECO:0000256" key="3">
    <source>
        <dbReference type="ARBA" id="ARBA00022598"/>
    </source>
</evidence>
<dbReference type="InterPro" id="IPR027302">
    <property type="entry name" value="Gln_synth_N_conserv_site"/>
</dbReference>
<evidence type="ECO:0000256" key="1">
    <source>
        <dbReference type="ARBA" id="ARBA00009897"/>
    </source>
</evidence>
<dbReference type="InterPro" id="IPR008147">
    <property type="entry name" value="Gln_synt_N"/>
</dbReference>
<evidence type="ECO:0000256" key="8">
    <source>
        <dbReference type="RuleBase" id="RU000384"/>
    </source>
</evidence>
<dbReference type="PROSITE" id="PS51986">
    <property type="entry name" value="GS_BETA_GRASP"/>
    <property type="match status" value="1"/>
</dbReference>
<dbReference type="FunFam" id="3.30.590.10:FF:000004">
    <property type="entry name" value="Glutamine synthetase"/>
    <property type="match status" value="1"/>
</dbReference>
<dbReference type="GO" id="GO:0005524">
    <property type="term" value="F:ATP binding"/>
    <property type="evidence" value="ECO:0007669"/>
    <property type="project" value="UniProtKB-KW"/>
</dbReference>
<comment type="catalytic activity">
    <reaction evidence="6 9">
        <text>L-glutamate + NH4(+) + ATP = L-glutamine + ADP + phosphate + H(+)</text>
        <dbReference type="Rhea" id="RHEA:16169"/>
        <dbReference type="ChEBI" id="CHEBI:15378"/>
        <dbReference type="ChEBI" id="CHEBI:28938"/>
        <dbReference type="ChEBI" id="CHEBI:29985"/>
        <dbReference type="ChEBI" id="CHEBI:30616"/>
        <dbReference type="ChEBI" id="CHEBI:43474"/>
        <dbReference type="ChEBI" id="CHEBI:58359"/>
        <dbReference type="ChEBI" id="CHEBI:456216"/>
        <dbReference type="EC" id="6.3.1.2"/>
    </reaction>
</comment>
<dbReference type="Pfam" id="PF03951">
    <property type="entry name" value="Gln-synt_N"/>
    <property type="match status" value="1"/>
</dbReference>
<evidence type="ECO:0000256" key="4">
    <source>
        <dbReference type="ARBA" id="ARBA00022741"/>
    </source>
</evidence>
<dbReference type="PANTHER" id="PTHR20852">
    <property type="entry name" value="GLUTAMINE SYNTHETASE"/>
    <property type="match status" value="1"/>
</dbReference>
<dbReference type="PROSITE" id="PS00181">
    <property type="entry name" value="GLNA_ATP"/>
    <property type="match status" value="1"/>
</dbReference>
<dbReference type="InterPro" id="IPR036651">
    <property type="entry name" value="Gln_synt_N_sf"/>
</dbReference>
<comment type="similarity">
    <text evidence="1 7 8">Belongs to the glutamine synthetase family.</text>
</comment>
<evidence type="ECO:0000259" key="10">
    <source>
        <dbReference type="PROSITE" id="PS51986"/>
    </source>
</evidence>
<dbReference type="SMART" id="SM01230">
    <property type="entry name" value="Gln-synt_C"/>
    <property type="match status" value="1"/>
</dbReference>
<evidence type="ECO:0000256" key="9">
    <source>
        <dbReference type="RuleBase" id="RU004356"/>
    </source>
</evidence>
<evidence type="ECO:0000313" key="13">
    <source>
        <dbReference type="Proteomes" id="UP001633002"/>
    </source>
</evidence>
<dbReference type="InterPro" id="IPR027303">
    <property type="entry name" value="Gln_synth_gly_rich_site"/>
</dbReference>
<organism evidence="12 13">
    <name type="scientific">Riccia sorocarpa</name>
    <dbReference type="NCBI Taxonomy" id="122646"/>
    <lineage>
        <taxon>Eukaryota</taxon>
        <taxon>Viridiplantae</taxon>
        <taxon>Streptophyta</taxon>
        <taxon>Embryophyta</taxon>
        <taxon>Marchantiophyta</taxon>
        <taxon>Marchantiopsida</taxon>
        <taxon>Marchantiidae</taxon>
        <taxon>Marchantiales</taxon>
        <taxon>Ricciaceae</taxon>
        <taxon>Riccia</taxon>
    </lineage>
</organism>
<keyword evidence="3 9" id="KW-0436">Ligase</keyword>